<reference evidence="6 7" key="1">
    <citation type="submission" date="2019-07" db="EMBL/GenBank/DDBJ databases">
        <title>Whole genome shotgun sequence of Aneurinibacillus danicus NBRC 102444.</title>
        <authorList>
            <person name="Hosoyama A."/>
            <person name="Uohara A."/>
            <person name="Ohji S."/>
            <person name="Ichikawa N."/>
        </authorList>
    </citation>
    <scope>NUCLEOTIDE SEQUENCE [LARGE SCALE GENOMIC DNA]</scope>
    <source>
        <strain evidence="6 7">NBRC 102444</strain>
    </source>
</reference>
<comment type="caution">
    <text evidence="6">The sequence shown here is derived from an EMBL/GenBank/DDBJ whole genome shotgun (WGS) entry which is preliminary data.</text>
</comment>
<dbReference type="Gene3D" id="1.20.120.910">
    <property type="entry name" value="DksA, coiled-coil domain"/>
    <property type="match status" value="1"/>
</dbReference>
<keyword evidence="3" id="KW-0862">Zinc</keyword>
<evidence type="ECO:0000256" key="1">
    <source>
        <dbReference type="ARBA" id="ARBA00022723"/>
    </source>
</evidence>
<dbReference type="SUPFAM" id="SSF57716">
    <property type="entry name" value="Glucocorticoid receptor-like (DNA-binding domain)"/>
    <property type="match status" value="1"/>
</dbReference>
<keyword evidence="2" id="KW-0863">Zinc-finger</keyword>
<dbReference type="PANTHER" id="PTHR33823:SF4">
    <property type="entry name" value="GENERAL STRESS PROTEIN 16O"/>
    <property type="match status" value="1"/>
</dbReference>
<dbReference type="Proteomes" id="UP000321157">
    <property type="component" value="Unassembled WGS sequence"/>
</dbReference>
<dbReference type="PANTHER" id="PTHR33823">
    <property type="entry name" value="RNA POLYMERASE-BINDING TRANSCRIPTION FACTOR DKSA-RELATED"/>
    <property type="match status" value="1"/>
</dbReference>
<keyword evidence="7" id="KW-1185">Reference proteome</keyword>
<dbReference type="Pfam" id="PF01258">
    <property type="entry name" value="zf-dskA_traR"/>
    <property type="match status" value="1"/>
</dbReference>
<dbReference type="RefSeq" id="WP_146810270.1">
    <property type="nucleotide sequence ID" value="NZ_BJXX01000110.1"/>
</dbReference>
<gene>
    <name evidence="6" type="primary">yteA</name>
    <name evidence="6" type="ORF">ADA01nite_24820</name>
</gene>
<protein>
    <recommendedName>
        <fullName evidence="5">Zinc finger DksA/TraR C4-type domain-containing protein</fullName>
    </recommendedName>
</protein>
<accession>A0A511VCR0</accession>
<dbReference type="InterPro" id="IPR000962">
    <property type="entry name" value="Znf_DskA_TraR"/>
</dbReference>
<dbReference type="OrthoDB" id="9811543at2"/>
<dbReference type="InterPro" id="IPR014240">
    <property type="entry name" value="YteA"/>
</dbReference>
<evidence type="ECO:0000256" key="4">
    <source>
        <dbReference type="PROSITE-ProRule" id="PRU00510"/>
    </source>
</evidence>
<sequence length="254" mass="29058">MLTNQELSHFRSLLTNQLHDIKQRLQDSDAYGMGRAAMQEAIGELSNYDNHPADQGSETFERGKDLALHEHEEEEMRDIERALEAIERGVYGTCEVCHRKIPRERLEALPTTVRCIEHAGETFVSARRPAEEDMVDPPFGQFNYDKRDATLYDAEDTIQDVTKYGTSDTPSDFGEQAHFSYDDMYWESEETVGYVEDIEGFLLADMEGKFIGVNTETPMHEQYEEMLDEAGVVSVMGNPDLMEDDNEDEGYVEK</sequence>
<evidence type="ECO:0000259" key="5">
    <source>
        <dbReference type="Pfam" id="PF01258"/>
    </source>
</evidence>
<evidence type="ECO:0000256" key="2">
    <source>
        <dbReference type="ARBA" id="ARBA00022771"/>
    </source>
</evidence>
<feature type="zinc finger region" description="dksA C4-type" evidence="4">
    <location>
        <begin position="94"/>
        <end position="118"/>
    </location>
</feature>
<feature type="domain" description="Zinc finger DksA/TraR C4-type" evidence="5">
    <location>
        <begin position="90"/>
        <end position="117"/>
    </location>
</feature>
<dbReference type="GO" id="GO:0008270">
    <property type="term" value="F:zinc ion binding"/>
    <property type="evidence" value="ECO:0007669"/>
    <property type="project" value="UniProtKB-KW"/>
</dbReference>
<name>A0A511VCR0_9BACL</name>
<evidence type="ECO:0000313" key="6">
    <source>
        <dbReference type="EMBL" id="GEN35022.1"/>
    </source>
</evidence>
<organism evidence="6 7">
    <name type="scientific">Aneurinibacillus danicus</name>
    <dbReference type="NCBI Taxonomy" id="267746"/>
    <lineage>
        <taxon>Bacteria</taxon>
        <taxon>Bacillati</taxon>
        <taxon>Bacillota</taxon>
        <taxon>Bacilli</taxon>
        <taxon>Bacillales</taxon>
        <taxon>Paenibacillaceae</taxon>
        <taxon>Aneurinibacillus group</taxon>
        <taxon>Aneurinibacillus</taxon>
    </lineage>
</organism>
<keyword evidence="1" id="KW-0479">Metal-binding</keyword>
<evidence type="ECO:0000256" key="3">
    <source>
        <dbReference type="ARBA" id="ARBA00022833"/>
    </source>
</evidence>
<evidence type="ECO:0000313" key="7">
    <source>
        <dbReference type="Proteomes" id="UP000321157"/>
    </source>
</evidence>
<dbReference type="EMBL" id="BJXX01000110">
    <property type="protein sequence ID" value="GEN35022.1"/>
    <property type="molecule type" value="Genomic_DNA"/>
</dbReference>
<proteinExistence type="predicted"/>
<dbReference type="SUPFAM" id="SSF109635">
    <property type="entry name" value="DnaK suppressor protein DksA, alpha-hairpin domain"/>
    <property type="match status" value="1"/>
</dbReference>
<dbReference type="PROSITE" id="PS51128">
    <property type="entry name" value="ZF_DKSA_2"/>
    <property type="match status" value="1"/>
</dbReference>
<dbReference type="InterPro" id="IPR037187">
    <property type="entry name" value="DnaK_N"/>
</dbReference>
<dbReference type="AlphaFoldDB" id="A0A511VCR0"/>
<dbReference type="NCBIfam" id="TIGR02890">
    <property type="entry name" value="bacill_yteA"/>
    <property type="match status" value="1"/>
</dbReference>